<dbReference type="InterPro" id="IPR000631">
    <property type="entry name" value="CARKD"/>
</dbReference>
<evidence type="ECO:0000256" key="19">
    <source>
        <dbReference type="PIRNR" id="PIRNR017184"/>
    </source>
</evidence>
<evidence type="ECO:0000256" key="16">
    <source>
        <dbReference type="ARBA" id="ARBA00049209"/>
    </source>
</evidence>
<dbReference type="SUPFAM" id="SSF53613">
    <property type="entry name" value="Ribokinase-like"/>
    <property type="match status" value="1"/>
</dbReference>
<feature type="binding site" evidence="17">
    <location>
        <position position="441"/>
    </location>
    <ligand>
        <name>AMP</name>
        <dbReference type="ChEBI" id="CHEBI:456215"/>
    </ligand>
</feature>
<dbReference type="PROSITE" id="PS51383">
    <property type="entry name" value="YJEF_C_3"/>
    <property type="match status" value="1"/>
</dbReference>
<dbReference type="GO" id="GO:0005524">
    <property type="term" value="F:ATP binding"/>
    <property type="evidence" value="ECO:0007669"/>
    <property type="project" value="UniProtKB-UniRule"/>
</dbReference>
<proteinExistence type="inferred from homology"/>
<dbReference type="GO" id="GO:0110051">
    <property type="term" value="P:metabolite repair"/>
    <property type="evidence" value="ECO:0007669"/>
    <property type="project" value="TreeGrafter"/>
</dbReference>
<evidence type="ECO:0000256" key="18">
    <source>
        <dbReference type="HAMAP-Rule" id="MF_01966"/>
    </source>
</evidence>
<feature type="binding site" evidence="17">
    <location>
        <position position="260"/>
    </location>
    <ligand>
        <name>(6S)-NADPHX</name>
        <dbReference type="ChEBI" id="CHEBI:64076"/>
    </ligand>
</feature>
<comment type="function">
    <text evidence="17">Catalyzes the dehydration of the S-form of NAD(P)HX at the expense of ADP, which is converted to AMP. Together with NAD(P)HX epimerase, which catalyzes the epimerization of the S- and R-forms, the enzyme allows the repair of both epimers of NAD(P)HX, a damaged form of NAD(P)H that is a result of enzymatic or heat-dependent hydration.</text>
</comment>
<evidence type="ECO:0000256" key="4">
    <source>
        <dbReference type="ARBA" id="ARBA00009524"/>
    </source>
</evidence>
<protein>
    <recommendedName>
        <fullName evidence="19">Bifunctional NAD(P)H-hydrate repair enzyme</fullName>
    </recommendedName>
    <alternativeName>
        <fullName evidence="19">Nicotinamide nucleotide repair protein</fullName>
    </alternativeName>
    <domain>
        <recommendedName>
            <fullName evidence="19">ADP-dependent (S)-NAD(P)H-hydrate dehydratase</fullName>
            <ecNumber evidence="19">4.2.1.136</ecNumber>
        </recommendedName>
        <alternativeName>
            <fullName evidence="19">ADP-dependent NAD(P)HX dehydratase</fullName>
        </alternativeName>
    </domain>
    <domain>
        <recommendedName>
            <fullName evidence="19">NAD(P)H-hydrate epimerase</fullName>
            <ecNumber evidence="19">5.1.99.6</ecNumber>
        </recommendedName>
    </domain>
</protein>
<reference evidence="22" key="2">
    <citation type="submission" date="2020-09" db="EMBL/GenBank/DDBJ databases">
        <authorList>
            <person name="Sun Q."/>
            <person name="Kim S."/>
        </authorList>
    </citation>
    <scope>NUCLEOTIDE SEQUENCE</scope>
    <source>
        <strain evidence="22">KCTC 12368</strain>
    </source>
</reference>
<dbReference type="InterPro" id="IPR029056">
    <property type="entry name" value="Ribokinase-like"/>
</dbReference>
<dbReference type="GO" id="GO:0052856">
    <property type="term" value="F:NAD(P)HX epimerase activity"/>
    <property type="evidence" value="ECO:0007669"/>
    <property type="project" value="UniProtKB-UniRule"/>
</dbReference>
<evidence type="ECO:0000256" key="9">
    <source>
        <dbReference type="ARBA" id="ARBA00022958"/>
    </source>
</evidence>
<dbReference type="Pfam" id="PF03853">
    <property type="entry name" value="YjeF_N"/>
    <property type="match status" value="1"/>
</dbReference>
<keyword evidence="13" id="KW-0511">Multifunctional enzyme</keyword>
<feature type="binding site" evidence="18">
    <location>
        <position position="162"/>
    </location>
    <ligand>
        <name>K(+)</name>
        <dbReference type="ChEBI" id="CHEBI:29103"/>
    </ligand>
</feature>
<keyword evidence="9 18" id="KW-0630">Potassium</keyword>
<dbReference type="EC" id="5.1.99.6" evidence="19"/>
<dbReference type="HAMAP" id="MF_01966">
    <property type="entry name" value="NADHX_epimerase"/>
    <property type="match status" value="1"/>
</dbReference>
<feature type="domain" description="YjeF C-terminal" evidence="20">
    <location>
        <begin position="225"/>
        <end position="500"/>
    </location>
</feature>
<evidence type="ECO:0000256" key="6">
    <source>
        <dbReference type="ARBA" id="ARBA00022741"/>
    </source>
</evidence>
<feature type="binding site" evidence="17">
    <location>
        <begin position="412"/>
        <end position="416"/>
    </location>
    <ligand>
        <name>AMP</name>
        <dbReference type="ChEBI" id="CHEBI:456215"/>
    </ligand>
</feature>
<sequence length="503" mass="54944">MLEIISGISVKKVDEGFVLDKGISSHKLMENAALAFCNWFERHYQRNDKVGIFCGHGNNGGDGLAIARMLWRKGYDVIVFLVGENNEPSPDCKLNRELLPDKLPALSMSHEDIAHMEYDLNIVVDALLGVGINRPLEGDYKNLVNKLNSLSGLTKISIDIPTGLPSDDCLAGDAFIADITLSFQSPKFSLLFPEHANYVGQLKVVDIGINQFYLSQFSEGKFYVQKKDIALRHKNFSRFSHKGDFGKVMLVGGSFGSMGAIRMSSEAALRTGSGLACCMVPGCGVDIMQVSLPEAQVWAKKDSDCIDADYLGYNFDRFDAVGVGPGMGTHDTTAEFLRGFLTKYKGPIVVDADGLNILAKHPEQLSLLADRSILTPHLLEFERLAGHCKNHKDRLQKASDFSKKHKVIIVLKGAHTCITFPDGRQFFNSTGNKHMATGGSGDILTGMITSFLGQGYSFENAALCAVFHHGLSGEIASADKKRGTIATDIIKSIPLSYLRLGIE</sequence>
<name>A0A918QBL7_9BACT</name>
<comment type="similarity">
    <text evidence="3 19">In the N-terminal section; belongs to the NnrE/AIBP family.</text>
</comment>
<dbReference type="EC" id="4.2.1.136" evidence="19"/>
<comment type="catalytic activity">
    <reaction evidence="2 18 19">
        <text>(6R)-NADPHX = (6S)-NADPHX</text>
        <dbReference type="Rhea" id="RHEA:32227"/>
        <dbReference type="ChEBI" id="CHEBI:64076"/>
        <dbReference type="ChEBI" id="CHEBI:64077"/>
        <dbReference type="EC" id="5.1.99.6"/>
    </reaction>
</comment>
<keyword evidence="12 17" id="KW-0456">Lyase</keyword>
<keyword evidence="23" id="KW-1185">Reference proteome</keyword>
<dbReference type="CDD" id="cd01171">
    <property type="entry name" value="YXKO-related"/>
    <property type="match status" value="1"/>
</dbReference>
<dbReference type="PANTHER" id="PTHR12592:SF0">
    <property type="entry name" value="ATP-DEPENDENT (S)-NAD(P)H-HYDRATE DEHYDRATASE"/>
    <property type="match status" value="1"/>
</dbReference>
<comment type="function">
    <text evidence="14 19">Bifunctional enzyme that catalyzes the epimerization of the S- and R-forms of NAD(P)HX and the dehydration of the S-form of NAD(P)HX at the expense of ADP, which is converted to AMP. This allows the repair of both epimers of NAD(P)HX, a damaged form of NAD(P)H that is a result of enzymatic or heat-dependent hydration.</text>
</comment>
<dbReference type="PIRSF" id="PIRSF017184">
    <property type="entry name" value="Nnr"/>
    <property type="match status" value="1"/>
</dbReference>
<feature type="binding site" evidence="18">
    <location>
        <position position="140"/>
    </location>
    <ligand>
        <name>(6S)-NADPHX</name>
        <dbReference type="ChEBI" id="CHEBI:64076"/>
    </ligand>
</feature>
<feature type="domain" description="YjeF N-terminal" evidence="21">
    <location>
        <begin position="10"/>
        <end position="215"/>
    </location>
</feature>
<dbReference type="InterPro" id="IPR030677">
    <property type="entry name" value="Nnr"/>
</dbReference>
<feature type="binding site" evidence="18">
    <location>
        <begin position="129"/>
        <end position="135"/>
    </location>
    <ligand>
        <name>(6S)-NADPHX</name>
        <dbReference type="ChEBI" id="CHEBI:64076"/>
    </ligand>
</feature>
<comment type="similarity">
    <text evidence="17">Belongs to the NnrD/CARKD family.</text>
</comment>
<dbReference type="RefSeq" id="WP_018473752.1">
    <property type="nucleotide sequence ID" value="NZ_BMWX01000010.1"/>
</dbReference>
<comment type="caution">
    <text evidence="22">The sequence shown here is derived from an EMBL/GenBank/DDBJ whole genome shotgun (WGS) entry which is preliminary data.</text>
</comment>
<keyword evidence="8 17" id="KW-0521">NADP</keyword>
<evidence type="ECO:0000256" key="15">
    <source>
        <dbReference type="ARBA" id="ARBA00048238"/>
    </source>
</evidence>
<gene>
    <name evidence="17" type="primary">nnrD</name>
    <name evidence="18" type="synonym">nnrE</name>
    <name evidence="22" type="ORF">GCM10007049_37190</name>
</gene>
<dbReference type="GO" id="GO:0046872">
    <property type="term" value="F:metal ion binding"/>
    <property type="evidence" value="ECO:0007669"/>
    <property type="project" value="UniProtKB-UniRule"/>
</dbReference>
<dbReference type="InterPro" id="IPR004443">
    <property type="entry name" value="YjeF_N_dom"/>
</dbReference>
<evidence type="ECO:0000256" key="12">
    <source>
        <dbReference type="ARBA" id="ARBA00023239"/>
    </source>
</evidence>
<evidence type="ECO:0000256" key="13">
    <source>
        <dbReference type="ARBA" id="ARBA00023268"/>
    </source>
</evidence>
<dbReference type="AlphaFoldDB" id="A0A918QBL7"/>
<evidence type="ECO:0000256" key="5">
    <source>
        <dbReference type="ARBA" id="ARBA00022723"/>
    </source>
</evidence>
<feature type="binding site" evidence="18">
    <location>
        <position position="59"/>
    </location>
    <ligand>
        <name>K(+)</name>
        <dbReference type="ChEBI" id="CHEBI:29103"/>
    </ligand>
</feature>
<comment type="catalytic activity">
    <reaction evidence="15 17 19">
        <text>(6S)-NADHX + ADP = AMP + phosphate + NADH + H(+)</text>
        <dbReference type="Rhea" id="RHEA:32223"/>
        <dbReference type="ChEBI" id="CHEBI:15378"/>
        <dbReference type="ChEBI" id="CHEBI:43474"/>
        <dbReference type="ChEBI" id="CHEBI:57945"/>
        <dbReference type="ChEBI" id="CHEBI:64074"/>
        <dbReference type="ChEBI" id="CHEBI:456215"/>
        <dbReference type="ChEBI" id="CHEBI:456216"/>
        <dbReference type="EC" id="4.2.1.136"/>
    </reaction>
</comment>
<accession>A0A918QBL7</accession>
<dbReference type="PANTHER" id="PTHR12592">
    <property type="entry name" value="ATP-DEPENDENT (S)-NAD(P)H-HYDRATE DEHYDRATASE FAMILY MEMBER"/>
    <property type="match status" value="1"/>
</dbReference>
<dbReference type="GO" id="GO:0052855">
    <property type="term" value="F:ADP-dependent NAD(P)H-hydrate dehydratase activity"/>
    <property type="evidence" value="ECO:0007669"/>
    <property type="project" value="UniProtKB-UniRule"/>
</dbReference>
<reference evidence="22" key="1">
    <citation type="journal article" date="2014" name="Int. J. Syst. Evol. Microbiol.">
        <title>Complete genome sequence of Corynebacterium casei LMG S-19264T (=DSM 44701T), isolated from a smear-ripened cheese.</title>
        <authorList>
            <consortium name="US DOE Joint Genome Institute (JGI-PGF)"/>
            <person name="Walter F."/>
            <person name="Albersmeier A."/>
            <person name="Kalinowski J."/>
            <person name="Ruckert C."/>
        </authorList>
    </citation>
    <scope>NUCLEOTIDE SEQUENCE</scope>
    <source>
        <strain evidence="22">KCTC 12368</strain>
    </source>
</reference>
<evidence type="ECO:0000256" key="11">
    <source>
        <dbReference type="ARBA" id="ARBA00023235"/>
    </source>
</evidence>
<keyword evidence="7 17" id="KW-0067">ATP-binding</keyword>
<keyword evidence="10 17" id="KW-0520">NAD</keyword>
<comment type="cofactor">
    <cofactor evidence="17">
        <name>Mg(2+)</name>
        <dbReference type="ChEBI" id="CHEBI:18420"/>
    </cofactor>
</comment>
<keyword evidence="5 18" id="KW-0479">Metal-binding</keyword>
<evidence type="ECO:0000256" key="17">
    <source>
        <dbReference type="HAMAP-Rule" id="MF_01965"/>
    </source>
</evidence>
<feature type="binding site" evidence="18">
    <location>
        <position position="159"/>
    </location>
    <ligand>
        <name>(6S)-NADPHX</name>
        <dbReference type="ChEBI" id="CHEBI:64076"/>
    </ligand>
</feature>
<feature type="binding site" evidence="17">
    <location>
        <position position="326"/>
    </location>
    <ligand>
        <name>(6S)-NADPHX</name>
        <dbReference type="ChEBI" id="CHEBI:64076"/>
    </ligand>
</feature>
<feature type="binding site" evidence="18">
    <location>
        <position position="125"/>
    </location>
    <ligand>
        <name>K(+)</name>
        <dbReference type="ChEBI" id="CHEBI:29103"/>
    </ligand>
</feature>
<evidence type="ECO:0000313" key="22">
    <source>
        <dbReference type="EMBL" id="GGZ40472.1"/>
    </source>
</evidence>
<dbReference type="HAMAP" id="MF_01965">
    <property type="entry name" value="NADHX_dehydratase"/>
    <property type="match status" value="1"/>
</dbReference>
<dbReference type="NCBIfam" id="TIGR00197">
    <property type="entry name" value="yjeF_nterm"/>
    <property type="match status" value="1"/>
</dbReference>
<evidence type="ECO:0000256" key="10">
    <source>
        <dbReference type="ARBA" id="ARBA00023027"/>
    </source>
</evidence>
<dbReference type="NCBIfam" id="TIGR00196">
    <property type="entry name" value="yjeF_cterm"/>
    <property type="match status" value="1"/>
</dbReference>
<feature type="binding site" evidence="17">
    <location>
        <position position="442"/>
    </location>
    <ligand>
        <name>(6S)-NADPHX</name>
        <dbReference type="ChEBI" id="CHEBI:64076"/>
    </ligand>
</feature>
<evidence type="ECO:0000256" key="7">
    <source>
        <dbReference type="ARBA" id="ARBA00022840"/>
    </source>
</evidence>
<dbReference type="Gene3D" id="3.40.50.10260">
    <property type="entry name" value="YjeF N-terminal domain"/>
    <property type="match status" value="1"/>
</dbReference>
<evidence type="ECO:0000259" key="21">
    <source>
        <dbReference type="PROSITE" id="PS51385"/>
    </source>
</evidence>
<comment type="function">
    <text evidence="18">Catalyzes the epimerization of the S- and R-forms of NAD(P)HX, a damaged form of NAD(P)H that is a result of enzymatic or heat-dependent hydration. This is a prerequisite for the S-specific NAD(P)H-hydrate dehydratase to allow the repair of both epimers of NAD(P)HX.</text>
</comment>
<organism evidence="22 23">
    <name type="scientific">Echinicola pacifica</name>
    <dbReference type="NCBI Taxonomy" id="346377"/>
    <lineage>
        <taxon>Bacteria</taxon>
        <taxon>Pseudomonadati</taxon>
        <taxon>Bacteroidota</taxon>
        <taxon>Cytophagia</taxon>
        <taxon>Cytophagales</taxon>
        <taxon>Cyclobacteriaceae</taxon>
        <taxon>Echinicola</taxon>
    </lineage>
</organism>
<dbReference type="Pfam" id="PF01256">
    <property type="entry name" value="Carb_kinase"/>
    <property type="match status" value="1"/>
</dbReference>
<feature type="binding site" evidence="17">
    <location>
        <position position="377"/>
    </location>
    <ligand>
        <name>(6S)-NADPHX</name>
        <dbReference type="ChEBI" id="CHEBI:64076"/>
    </ligand>
</feature>
<dbReference type="Proteomes" id="UP000619457">
    <property type="component" value="Unassembled WGS sequence"/>
</dbReference>
<evidence type="ECO:0000256" key="1">
    <source>
        <dbReference type="ARBA" id="ARBA00000013"/>
    </source>
</evidence>
<comment type="subunit">
    <text evidence="17">Homotetramer.</text>
</comment>
<comment type="similarity">
    <text evidence="4 19">In the C-terminal section; belongs to the NnrD/CARKD family.</text>
</comment>
<comment type="catalytic activity">
    <reaction evidence="1 18 19">
        <text>(6R)-NADHX = (6S)-NADHX</text>
        <dbReference type="Rhea" id="RHEA:32215"/>
        <dbReference type="ChEBI" id="CHEBI:64074"/>
        <dbReference type="ChEBI" id="CHEBI:64075"/>
        <dbReference type="EC" id="5.1.99.6"/>
    </reaction>
</comment>
<dbReference type="InterPro" id="IPR036652">
    <property type="entry name" value="YjeF_N_dom_sf"/>
</dbReference>
<keyword evidence="11 18" id="KW-0413">Isomerase</keyword>
<dbReference type="SUPFAM" id="SSF64153">
    <property type="entry name" value="YjeF N-terminal domain-like"/>
    <property type="match status" value="1"/>
</dbReference>
<comment type="catalytic activity">
    <reaction evidence="16 17 19">
        <text>(6S)-NADPHX + ADP = AMP + phosphate + NADPH + H(+)</text>
        <dbReference type="Rhea" id="RHEA:32235"/>
        <dbReference type="ChEBI" id="CHEBI:15378"/>
        <dbReference type="ChEBI" id="CHEBI:43474"/>
        <dbReference type="ChEBI" id="CHEBI:57783"/>
        <dbReference type="ChEBI" id="CHEBI:64076"/>
        <dbReference type="ChEBI" id="CHEBI:456215"/>
        <dbReference type="ChEBI" id="CHEBI:456216"/>
        <dbReference type="EC" id="4.2.1.136"/>
    </reaction>
</comment>
<comment type="cofactor">
    <cofactor evidence="18 19">
        <name>K(+)</name>
        <dbReference type="ChEBI" id="CHEBI:29103"/>
    </cofactor>
    <text evidence="18 19">Binds 1 potassium ion per subunit.</text>
</comment>
<dbReference type="GO" id="GO:0046496">
    <property type="term" value="P:nicotinamide nucleotide metabolic process"/>
    <property type="evidence" value="ECO:0007669"/>
    <property type="project" value="UniProtKB-UniRule"/>
</dbReference>
<dbReference type="Gene3D" id="3.40.1190.20">
    <property type="match status" value="1"/>
</dbReference>
<feature type="binding site" evidence="18">
    <location>
        <begin position="58"/>
        <end position="62"/>
    </location>
    <ligand>
        <name>(6S)-NADPHX</name>
        <dbReference type="ChEBI" id="CHEBI:64076"/>
    </ligand>
</feature>
<evidence type="ECO:0000313" key="23">
    <source>
        <dbReference type="Proteomes" id="UP000619457"/>
    </source>
</evidence>
<evidence type="ECO:0000256" key="14">
    <source>
        <dbReference type="ARBA" id="ARBA00025153"/>
    </source>
</evidence>
<dbReference type="EMBL" id="BMWX01000010">
    <property type="protein sequence ID" value="GGZ40472.1"/>
    <property type="molecule type" value="Genomic_DNA"/>
</dbReference>
<dbReference type="PROSITE" id="PS51385">
    <property type="entry name" value="YJEF_N"/>
    <property type="match status" value="1"/>
</dbReference>
<evidence type="ECO:0000256" key="8">
    <source>
        <dbReference type="ARBA" id="ARBA00022857"/>
    </source>
</evidence>
<evidence type="ECO:0000256" key="2">
    <source>
        <dbReference type="ARBA" id="ARBA00000909"/>
    </source>
</evidence>
<evidence type="ECO:0000259" key="20">
    <source>
        <dbReference type="PROSITE" id="PS51383"/>
    </source>
</evidence>
<evidence type="ECO:0000256" key="3">
    <source>
        <dbReference type="ARBA" id="ARBA00006001"/>
    </source>
</evidence>
<comment type="similarity">
    <text evidence="18">Belongs to the NnrE/AIBP family.</text>
</comment>
<keyword evidence="6 17" id="KW-0547">Nucleotide-binding</keyword>